<sequence length="51" mass="6046">MRTQRNCNMEDWGIDGQGDMKFIYGTKGLGIQHKGIRERKFIWELMVKKNS</sequence>
<gene>
    <name evidence="1" type="ORF">RchiOBHm_Chr3g0454911</name>
</gene>
<accession>A0A2P6R6Z9</accession>
<reference evidence="1 2" key="1">
    <citation type="journal article" date="2018" name="Nat. Genet.">
        <title>The Rosa genome provides new insights in the design of modern roses.</title>
        <authorList>
            <person name="Bendahmane M."/>
        </authorList>
    </citation>
    <scope>NUCLEOTIDE SEQUENCE [LARGE SCALE GENOMIC DNA]</scope>
    <source>
        <strain evidence="2">cv. Old Blush</strain>
    </source>
</reference>
<evidence type="ECO:0000313" key="1">
    <source>
        <dbReference type="EMBL" id="PRQ42190.1"/>
    </source>
</evidence>
<proteinExistence type="predicted"/>
<dbReference type="Gramene" id="PRQ42190">
    <property type="protein sequence ID" value="PRQ42190"/>
    <property type="gene ID" value="RchiOBHm_Chr3g0454911"/>
</dbReference>
<dbReference type="Proteomes" id="UP000238479">
    <property type="component" value="Chromosome 3"/>
</dbReference>
<dbReference type="EMBL" id="PDCK01000041">
    <property type="protein sequence ID" value="PRQ42190.1"/>
    <property type="molecule type" value="Genomic_DNA"/>
</dbReference>
<evidence type="ECO:0000313" key="2">
    <source>
        <dbReference type="Proteomes" id="UP000238479"/>
    </source>
</evidence>
<protein>
    <submittedName>
        <fullName evidence="1">Uncharacterized protein</fullName>
    </submittedName>
</protein>
<organism evidence="1 2">
    <name type="scientific">Rosa chinensis</name>
    <name type="common">China rose</name>
    <dbReference type="NCBI Taxonomy" id="74649"/>
    <lineage>
        <taxon>Eukaryota</taxon>
        <taxon>Viridiplantae</taxon>
        <taxon>Streptophyta</taxon>
        <taxon>Embryophyta</taxon>
        <taxon>Tracheophyta</taxon>
        <taxon>Spermatophyta</taxon>
        <taxon>Magnoliopsida</taxon>
        <taxon>eudicotyledons</taxon>
        <taxon>Gunneridae</taxon>
        <taxon>Pentapetalae</taxon>
        <taxon>rosids</taxon>
        <taxon>fabids</taxon>
        <taxon>Rosales</taxon>
        <taxon>Rosaceae</taxon>
        <taxon>Rosoideae</taxon>
        <taxon>Rosoideae incertae sedis</taxon>
        <taxon>Rosa</taxon>
    </lineage>
</organism>
<keyword evidence="2" id="KW-1185">Reference proteome</keyword>
<name>A0A2P6R6Z9_ROSCH</name>
<comment type="caution">
    <text evidence="1">The sequence shown here is derived from an EMBL/GenBank/DDBJ whole genome shotgun (WGS) entry which is preliminary data.</text>
</comment>
<dbReference type="AlphaFoldDB" id="A0A2P6R6Z9"/>